<protein>
    <submittedName>
        <fullName evidence="1">Uncharacterized protein</fullName>
    </submittedName>
</protein>
<reference evidence="1" key="1">
    <citation type="submission" date="2020-08" db="EMBL/GenBank/DDBJ databases">
        <title>Multicomponent nature underlies the extraordinary mechanical properties of spider dragline silk.</title>
        <authorList>
            <person name="Kono N."/>
            <person name="Nakamura H."/>
            <person name="Mori M."/>
            <person name="Yoshida Y."/>
            <person name="Ohtoshi R."/>
            <person name="Malay A.D."/>
            <person name="Moran D.A.P."/>
            <person name="Tomita M."/>
            <person name="Numata K."/>
            <person name="Arakawa K."/>
        </authorList>
    </citation>
    <scope>NUCLEOTIDE SEQUENCE</scope>
</reference>
<keyword evidence="2" id="KW-1185">Reference proteome</keyword>
<dbReference type="EMBL" id="BMAU01021243">
    <property type="protein sequence ID" value="GFY04173.1"/>
    <property type="molecule type" value="Genomic_DNA"/>
</dbReference>
<dbReference type="AlphaFoldDB" id="A0A8X6SBV7"/>
<organism evidence="1 2">
    <name type="scientific">Trichonephila clavipes</name>
    <name type="common">Golden silk orbweaver</name>
    <name type="synonym">Nephila clavipes</name>
    <dbReference type="NCBI Taxonomy" id="2585209"/>
    <lineage>
        <taxon>Eukaryota</taxon>
        <taxon>Metazoa</taxon>
        <taxon>Ecdysozoa</taxon>
        <taxon>Arthropoda</taxon>
        <taxon>Chelicerata</taxon>
        <taxon>Arachnida</taxon>
        <taxon>Araneae</taxon>
        <taxon>Araneomorphae</taxon>
        <taxon>Entelegynae</taxon>
        <taxon>Araneoidea</taxon>
        <taxon>Nephilidae</taxon>
        <taxon>Trichonephila</taxon>
    </lineage>
</organism>
<sequence length="112" mass="12144">MANLSDQSFTPTNLGRIDEEMIPPGLGVSQWRPSGFGQGHIHFPNTEIEDTTVDEGNQEIDLLETKLNVVAEVSSGNQVESIVEENVCCVCSVNRFSPFVPEAINRGATKGP</sequence>
<gene>
    <name evidence="1" type="ORF">TNCV_1199511</name>
</gene>
<dbReference type="Proteomes" id="UP000887159">
    <property type="component" value="Unassembled WGS sequence"/>
</dbReference>
<proteinExistence type="predicted"/>
<comment type="caution">
    <text evidence="1">The sequence shown here is derived from an EMBL/GenBank/DDBJ whole genome shotgun (WGS) entry which is preliminary data.</text>
</comment>
<name>A0A8X6SBV7_TRICX</name>
<accession>A0A8X6SBV7</accession>
<evidence type="ECO:0000313" key="2">
    <source>
        <dbReference type="Proteomes" id="UP000887159"/>
    </source>
</evidence>
<evidence type="ECO:0000313" key="1">
    <source>
        <dbReference type="EMBL" id="GFY04173.1"/>
    </source>
</evidence>